<feature type="domain" description="SpoVT-AbrB" evidence="1">
    <location>
        <begin position="5"/>
        <end position="52"/>
    </location>
</feature>
<dbReference type="InterPro" id="IPR007159">
    <property type="entry name" value="SpoVT-AbrB_dom"/>
</dbReference>
<dbReference type="Pfam" id="PF04014">
    <property type="entry name" value="MazE_antitoxin"/>
    <property type="match status" value="1"/>
</dbReference>
<dbReference type="GO" id="GO:0003677">
    <property type="term" value="F:DNA binding"/>
    <property type="evidence" value="ECO:0007669"/>
    <property type="project" value="InterPro"/>
</dbReference>
<dbReference type="InParanoid" id="G0EFV5"/>
<protein>
    <submittedName>
        <fullName evidence="2">Transcriptional regulator, AbrB family</fullName>
    </submittedName>
</protein>
<evidence type="ECO:0000313" key="3">
    <source>
        <dbReference type="Proteomes" id="UP000001037"/>
    </source>
</evidence>
<dbReference type="eggNOG" id="arCOG00823">
    <property type="taxonomic scope" value="Archaea"/>
</dbReference>
<dbReference type="InterPro" id="IPR037914">
    <property type="entry name" value="SpoVT-AbrB_sf"/>
</dbReference>
<organism evidence="2 3">
    <name type="scientific">Pyrolobus fumarii (strain DSM 11204 / 1A)</name>
    <dbReference type="NCBI Taxonomy" id="694429"/>
    <lineage>
        <taxon>Archaea</taxon>
        <taxon>Thermoproteota</taxon>
        <taxon>Thermoprotei</taxon>
        <taxon>Desulfurococcales</taxon>
        <taxon>Pyrodictiaceae</taxon>
        <taxon>Pyrolobus</taxon>
    </lineage>
</organism>
<dbReference type="SUPFAM" id="SSF89447">
    <property type="entry name" value="AbrB/MazE/MraZ-like"/>
    <property type="match status" value="1"/>
</dbReference>
<dbReference type="EMBL" id="CP002838">
    <property type="protein sequence ID" value="AEM39056.1"/>
    <property type="molecule type" value="Genomic_DNA"/>
</dbReference>
<dbReference type="PANTHER" id="PTHR34860">
    <property type="entry name" value="REPRESSOR-LIKE PROTEIN SSO7C3"/>
    <property type="match status" value="1"/>
</dbReference>
<dbReference type="Proteomes" id="UP000001037">
    <property type="component" value="Chromosome"/>
</dbReference>
<dbReference type="AlphaFoldDB" id="G0EFV5"/>
<accession>G0EFV5</accession>
<evidence type="ECO:0000259" key="1">
    <source>
        <dbReference type="PROSITE" id="PS51740"/>
    </source>
</evidence>
<keyword evidence="3" id="KW-1185">Reference proteome</keyword>
<dbReference type="PANTHER" id="PTHR34860:SF6">
    <property type="entry name" value="REPRESSOR-LIKE PROTEIN SSO7C3"/>
    <property type="match status" value="1"/>
</dbReference>
<sequence length="87" mass="9772">MASGGIIVRVDSKGRVTIPLEVRRRLGLREGSMLRVIIDEGSKRIMLEPVEQGTAERFYGVFRVRRWPRDLDGVVADAVYGAWLGDT</sequence>
<dbReference type="PROSITE" id="PS51740">
    <property type="entry name" value="SPOVT_ABRB"/>
    <property type="match status" value="1"/>
</dbReference>
<name>G0EFV5_PYRF1</name>
<dbReference type="HOGENOM" id="CLU_158484_13_0_2"/>
<proteinExistence type="predicted"/>
<dbReference type="SMART" id="SM00966">
    <property type="entry name" value="SpoVT_AbrB"/>
    <property type="match status" value="1"/>
</dbReference>
<dbReference type="InterPro" id="IPR052975">
    <property type="entry name" value="Repressor-like_regulatory"/>
</dbReference>
<evidence type="ECO:0000313" key="2">
    <source>
        <dbReference type="EMBL" id="AEM39056.1"/>
    </source>
</evidence>
<gene>
    <name evidence="2" type="ordered locus">Pyrfu_1194</name>
</gene>
<reference evidence="2 3" key="1">
    <citation type="journal article" date="2011" name="Stand. Genomic Sci.">
        <title>Complete genome sequence of the hyperthermophilic chemolithoautotroph Pyrolobus fumarii type strain (1A).</title>
        <authorList>
            <person name="Anderson I."/>
            <person name="Goker M."/>
            <person name="Nolan M."/>
            <person name="Lucas S."/>
            <person name="Hammon N."/>
            <person name="Deshpande S."/>
            <person name="Cheng J.F."/>
            <person name="Tapia R."/>
            <person name="Han C."/>
            <person name="Goodwin L."/>
            <person name="Pitluck S."/>
            <person name="Huntemann M."/>
            <person name="Liolios K."/>
            <person name="Ivanova N."/>
            <person name="Pagani I."/>
            <person name="Mavromatis K."/>
            <person name="Ovchinikova G."/>
            <person name="Pati A."/>
            <person name="Chen A."/>
            <person name="Palaniappan K."/>
            <person name="Land M."/>
            <person name="Hauser L."/>
            <person name="Brambilla E.M."/>
            <person name="Huber H."/>
            <person name="Yasawong M."/>
            <person name="Rohde M."/>
            <person name="Spring S."/>
            <person name="Abt B."/>
            <person name="Sikorski J."/>
            <person name="Wirth R."/>
            <person name="Detter J.C."/>
            <person name="Woyke T."/>
            <person name="Bristow J."/>
            <person name="Eisen J.A."/>
            <person name="Markowitz V."/>
            <person name="Hugenholtz P."/>
            <person name="Kyrpides N.C."/>
            <person name="Klenk H.P."/>
            <person name="Lapidus A."/>
        </authorList>
    </citation>
    <scope>NUCLEOTIDE SEQUENCE [LARGE SCALE GENOMIC DNA]</scope>
    <source>
        <strain evidence="3">DSM 11204 / 1A</strain>
    </source>
</reference>
<dbReference type="Gene3D" id="2.10.260.10">
    <property type="match status" value="1"/>
</dbReference>
<dbReference type="NCBIfam" id="TIGR01439">
    <property type="entry name" value="lp_hng_hel_AbrB"/>
    <property type="match status" value="1"/>
</dbReference>
<dbReference type="KEGG" id="pfm:Pyrfu_1194"/>